<sequence>MLSHAQIQQFKIDGYLVLRGLINERELVALRSITKAHLNKRIAPFELEAEVHYPGAPASTTAEGGSTIRRLKQAYHRDNTFRAIAERSEITAGIRQILGSKSLFLNPNHHNCVMTKLPQHSSETLWHRDTRYWHFSDKYLVNAWCALGDERQPNGAMKILPGSHRWDVRESALDEAQFLRVDHADNIGRLKTQRLVELDAGDVLLFSAHCFHAAGRNTTDKAKYSLVFTYHGESTRPLPDTTSDQRPELVVPHE</sequence>
<feature type="compositionally biased region" description="Basic and acidic residues" evidence="1">
    <location>
        <begin position="243"/>
        <end position="254"/>
    </location>
</feature>
<evidence type="ECO:0000313" key="3">
    <source>
        <dbReference type="Proteomes" id="UP000614811"/>
    </source>
</evidence>
<keyword evidence="2" id="KW-0560">Oxidoreductase</keyword>
<dbReference type="SUPFAM" id="SSF51197">
    <property type="entry name" value="Clavaminate synthase-like"/>
    <property type="match status" value="1"/>
</dbReference>
<dbReference type="PANTHER" id="PTHR20883:SF46">
    <property type="entry name" value="PHYTANOYL-COA HYDROXYLASE"/>
    <property type="match status" value="1"/>
</dbReference>
<dbReference type="Pfam" id="PF05721">
    <property type="entry name" value="PhyH"/>
    <property type="match status" value="1"/>
</dbReference>
<gene>
    <name evidence="2" type="ORF">GCM10008090_07100</name>
</gene>
<protein>
    <submittedName>
        <fullName evidence="2">Phytanoyl-CoA dioxygenase</fullName>
    </submittedName>
</protein>
<organism evidence="2 3">
    <name type="scientific">Arenicella chitinivorans</name>
    <dbReference type="NCBI Taxonomy" id="1329800"/>
    <lineage>
        <taxon>Bacteria</taxon>
        <taxon>Pseudomonadati</taxon>
        <taxon>Pseudomonadota</taxon>
        <taxon>Gammaproteobacteria</taxon>
        <taxon>Arenicellales</taxon>
        <taxon>Arenicellaceae</taxon>
        <taxon>Arenicella</taxon>
    </lineage>
</organism>
<dbReference type="GO" id="GO:0005506">
    <property type="term" value="F:iron ion binding"/>
    <property type="evidence" value="ECO:0007669"/>
    <property type="project" value="UniProtKB-ARBA"/>
</dbReference>
<dbReference type="InterPro" id="IPR008775">
    <property type="entry name" value="Phytyl_CoA_dOase-like"/>
</dbReference>
<reference evidence="2" key="2">
    <citation type="submission" date="2020-09" db="EMBL/GenBank/DDBJ databases">
        <authorList>
            <person name="Sun Q."/>
            <person name="Kim S."/>
        </authorList>
    </citation>
    <scope>NUCLEOTIDE SEQUENCE</scope>
    <source>
        <strain evidence="2">KCTC 12711</strain>
    </source>
</reference>
<comment type="caution">
    <text evidence="2">The sequence shown here is derived from an EMBL/GenBank/DDBJ whole genome shotgun (WGS) entry which is preliminary data.</text>
</comment>
<proteinExistence type="predicted"/>
<feature type="region of interest" description="Disordered" evidence="1">
    <location>
        <begin position="235"/>
        <end position="254"/>
    </location>
</feature>
<dbReference type="Proteomes" id="UP000614811">
    <property type="component" value="Unassembled WGS sequence"/>
</dbReference>
<evidence type="ECO:0000313" key="2">
    <source>
        <dbReference type="EMBL" id="GHA00710.1"/>
    </source>
</evidence>
<evidence type="ECO:0000256" key="1">
    <source>
        <dbReference type="SAM" id="MobiDB-lite"/>
    </source>
</evidence>
<dbReference type="AlphaFoldDB" id="A0A918RHY8"/>
<dbReference type="Gene3D" id="2.60.120.620">
    <property type="entry name" value="q2cbj1_9rhob like domain"/>
    <property type="match status" value="1"/>
</dbReference>
<reference evidence="2" key="1">
    <citation type="journal article" date="2014" name="Int. J. Syst. Evol. Microbiol.">
        <title>Complete genome sequence of Corynebacterium casei LMG S-19264T (=DSM 44701T), isolated from a smear-ripened cheese.</title>
        <authorList>
            <consortium name="US DOE Joint Genome Institute (JGI-PGF)"/>
            <person name="Walter F."/>
            <person name="Albersmeier A."/>
            <person name="Kalinowski J."/>
            <person name="Ruckert C."/>
        </authorList>
    </citation>
    <scope>NUCLEOTIDE SEQUENCE</scope>
    <source>
        <strain evidence="2">KCTC 12711</strain>
    </source>
</reference>
<dbReference type="EMBL" id="BMXA01000001">
    <property type="protein sequence ID" value="GHA00710.1"/>
    <property type="molecule type" value="Genomic_DNA"/>
</dbReference>
<name>A0A918RHY8_9GAMM</name>
<dbReference type="PANTHER" id="PTHR20883">
    <property type="entry name" value="PHYTANOYL-COA DIOXYGENASE DOMAIN CONTAINING 1"/>
    <property type="match status" value="1"/>
</dbReference>
<keyword evidence="2" id="KW-0223">Dioxygenase</keyword>
<dbReference type="RefSeq" id="WP_189398616.1">
    <property type="nucleotide sequence ID" value="NZ_BMXA01000001.1"/>
</dbReference>
<keyword evidence="3" id="KW-1185">Reference proteome</keyword>
<dbReference type="GO" id="GO:0016706">
    <property type="term" value="F:2-oxoglutarate-dependent dioxygenase activity"/>
    <property type="evidence" value="ECO:0007669"/>
    <property type="project" value="UniProtKB-ARBA"/>
</dbReference>
<accession>A0A918RHY8</accession>